<dbReference type="InterPro" id="IPR013783">
    <property type="entry name" value="Ig-like_fold"/>
</dbReference>
<organism evidence="3 4">
    <name type="scientific">Colocasia esculenta</name>
    <name type="common">Wild taro</name>
    <name type="synonym">Arum esculentum</name>
    <dbReference type="NCBI Taxonomy" id="4460"/>
    <lineage>
        <taxon>Eukaryota</taxon>
        <taxon>Viridiplantae</taxon>
        <taxon>Streptophyta</taxon>
        <taxon>Embryophyta</taxon>
        <taxon>Tracheophyta</taxon>
        <taxon>Spermatophyta</taxon>
        <taxon>Magnoliopsida</taxon>
        <taxon>Liliopsida</taxon>
        <taxon>Araceae</taxon>
        <taxon>Aroideae</taxon>
        <taxon>Colocasieae</taxon>
        <taxon>Colocasia</taxon>
    </lineage>
</organism>
<dbReference type="PROSITE" id="PS51166">
    <property type="entry name" value="CBM20"/>
    <property type="match status" value="1"/>
</dbReference>
<evidence type="ECO:0000256" key="1">
    <source>
        <dbReference type="SAM" id="MobiDB-lite"/>
    </source>
</evidence>
<comment type="caution">
    <text evidence="3">The sequence shown here is derived from an EMBL/GenBank/DDBJ whole genome shotgun (WGS) entry which is preliminary data.</text>
</comment>
<dbReference type="Pfam" id="PF00686">
    <property type="entry name" value="CBM_20"/>
    <property type="match status" value="1"/>
</dbReference>
<dbReference type="InterPro" id="IPR013784">
    <property type="entry name" value="Carb-bd-like_fold"/>
</dbReference>
<dbReference type="AlphaFoldDB" id="A0A843VC42"/>
<sequence>MASLPFHATSASAASSASFLPRRHHRRFHFLRSQLPLSIPGAPSSRAFQLSCPARHRFLCCGGSSAVEEVRAGAVGQGRVRIRVRLDHQVKFGESVVVVGSVQALGSWRKDVPLAWTENGWVAELELGGGEVVEYKFVILSDGGKRKVWEVGENRVLKLPMAGVFDMVCRWNKTGEGVDLVGTAPGELIGKVEEEGDDSGDAEGGNGSVEDVEQSPFVEQWQGRAASFMRSNEHRSREIERTWITDGMEGVPLKLVEGDRNGRNWWRKVKSRETSNGMIGILFSSSREI</sequence>
<dbReference type="PANTHER" id="PTHR47453">
    <property type="entry name" value="PHOSPHOGLUCAN, WATER DIKINASE, CHLOROPLASTIC"/>
    <property type="match status" value="1"/>
</dbReference>
<evidence type="ECO:0000313" key="3">
    <source>
        <dbReference type="EMBL" id="MQL96082.1"/>
    </source>
</evidence>
<dbReference type="Proteomes" id="UP000652761">
    <property type="component" value="Unassembled WGS sequence"/>
</dbReference>
<dbReference type="Gene3D" id="2.60.40.10">
    <property type="entry name" value="Immunoglobulins"/>
    <property type="match status" value="1"/>
</dbReference>
<feature type="domain" description="CBM20" evidence="2">
    <location>
        <begin position="72"/>
        <end position="173"/>
    </location>
</feature>
<dbReference type="OrthoDB" id="6123450at2759"/>
<dbReference type="SMART" id="SM01065">
    <property type="entry name" value="CBM_2"/>
    <property type="match status" value="1"/>
</dbReference>
<protein>
    <recommendedName>
        <fullName evidence="2">CBM20 domain-containing protein</fullName>
    </recommendedName>
</protein>
<dbReference type="InterPro" id="IPR002044">
    <property type="entry name" value="CBM20"/>
</dbReference>
<evidence type="ECO:0000259" key="2">
    <source>
        <dbReference type="PROSITE" id="PS51166"/>
    </source>
</evidence>
<feature type="region of interest" description="Disordered" evidence="1">
    <location>
        <begin position="191"/>
        <end position="216"/>
    </location>
</feature>
<evidence type="ECO:0000313" key="4">
    <source>
        <dbReference type="Proteomes" id="UP000652761"/>
    </source>
</evidence>
<name>A0A843VC42_COLES</name>
<reference evidence="3" key="1">
    <citation type="submission" date="2017-07" db="EMBL/GenBank/DDBJ databases">
        <title>Taro Niue Genome Assembly and Annotation.</title>
        <authorList>
            <person name="Atibalentja N."/>
            <person name="Keating K."/>
            <person name="Fields C.J."/>
        </authorList>
    </citation>
    <scope>NUCLEOTIDE SEQUENCE</scope>
    <source>
        <strain evidence="3">Niue_2</strain>
        <tissue evidence="3">Leaf</tissue>
    </source>
</reference>
<dbReference type="SUPFAM" id="SSF49452">
    <property type="entry name" value="Starch-binding domain-like"/>
    <property type="match status" value="1"/>
</dbReference>
<gene>
    <name evidence="3" type="ORF">Taro_028753</name>
</gene>
<accession>A0A843VC42</accession>
<dbReference type="GO" id="GO:2001070">
    <property type="term" value="F:starch binding"/>
    <property type="evidence" value="ECO:0007669"/>
    <property type="project" value="InterPro"/>
</dbReference>
<keyword evidence="4" id="KW-1185">Reference proteome</keyword>
<dbReference type="EMBL" id="NMUH01001873">
    <property type="protein sequence ID" value="MQL96082.1"/>
    <property type="molecule type" value="Genomic_DNA"/>
</dbReference>
<proteinExistence type="predicted"/>
<dbReference type="PANTHER" id="PTHR47453:SF1">
    <property type="entry name" value="PHOSPHOGLUCAN, WATER DIKINASE, CHLOROPLASTIC"/>
    <property type="match status" value="1"/>
</dbReference>